<dbReference type="Pfam" id="PF00067">
    <property type="entry name" value="p450"/>
    <property type="match status" value="1"/>
</dbReference>
<dbReference type="GO" id="GO:0016705">
    <property type="term" value="F:oxidoreductase activity, acting on paired donors, with incorporation or reduction of molecular oxygen"/>
    <property type="evidence" value="ECO:0007669"/>
    <property type="project" value="InterPro"/>
</dbReference>
<evidence type="ECO:0000256" key="2">
    <source>
        <dbReference type="ARBA" id="ARBA00004174"/>
    </source>
</evidence>
<dbReference type="AlphaFoldDB" id="A0AA38M728"/>
<dbReference type="InterPro" id="IPR050476">
    <property type="entry name" value="Insect_CytP450_Detox"/>
</dbReference>
<keyword evidence="6 13" id="KW-0479">Metal-binding</keyword>
<evidence type="ECO:0000256" key="7">
    <source>
        <dbReference type="ARBA" id="ARBA00022824"/>
    </source>
</evidence>
<dbReference type="PANTHER" id="PTHR24292">
    <property type="entry name" value="CYTOCHROME P450"/>
    <property type="match status" value="1"/>
</dbReference>
<evidence type="ECO:0000256" key="3">
    <source>
        <dbReference type="ARBA" id="ARBA00004406"/>
    </source>
</evidence>
<gene>
    <name evidence="15" type="ORF">Zmor_022933</name>
</gene>
<evidence type="ECO:0000256" key="12">
    <source>
        <dbReference type="ARBA" id="ARBA00023136"/>
    </source>
</evidence>
<feature type="binding site" description="axial binding residue" evidence="13">
    <location>
        <position position="467"/>
    </location>
    <ligand>
        <name>heme</name>
        <dbReference type="ChEBI" id="CHEBI:30413"/>
    </ligand>
    <ligandPart>
        <name>Fe</name>
        <dbReference type="ChEBI" id="CHEBI:18248"/>
    </ligandPart>
</feature>
<comment type="cofactor">
    <cofactor evidence="1 13">
        <name>heme</name>
        <dbReference type="ChEBI" id="CHEBI:30413"/>
    </cofactor>
</comment>
<dbReference type="Gene3D" id="1.10.630.10">
    <property type="entry name" value="Cytochrome P450"/>
    <property type="match status" value="1"/>
</dbReference>
<dbReference type="InterPro" id="IPR017972">
    <property type="entry name" value="Cyt_P450_CS"/>
</dbReference>
<dbReference type="FunFam" id="1.10.630.10:FF:000042">
    <property type="entry name" value="Cytochrome P450"/>
    <property type="match status" value="1"/>
</dbReference>
<name>A0AA38M728_9CUCU</name>
<dbReference type="PRINTS" id="PR00463">
    <property type="entry name" value="EP450I"/>
</dbReference>
<dbReference type="PANTHER" id="PTHR24292:SF54">
    <property type="entry name" value="CYP9F3-RELATED"/>
    <property type="match status" value="1"/>
</dbReference>
<evidence type="ECO:0000313" key="15">
    <source>
        <dbReference type="EMBL" id="KAJ3645264.1"/>
    </source>
</evidence>
<evidence type="ECO:0000256" key="14">
    <source>
        <dbReference type="RuleBase" id="RU000461"/>
    </source>
</evidence>
<keyword evidence="11 14" id="KW-0503">Monooxygenase</keyword>
<dbReference type="PROSITE" id="PS00086">
    <property type="entry name" value="CYTOCHROME_P450"/>
    <property type="match status" value="1"/>
</dbReference>
<comment type="similarity">
    <text evidence="4 14">Belongs to the cytochrome P450 family.</text>
</comment>
<evidence type="ECO:0000256" key="11">
    <source>
        <dbReference type="ARBA" id="ARBA00023033"/>
    </source>
</evidence>
<keyword evidence="10 13" id="KW-0408">Iron</keyword>
<evidence type="ECO:0000256" key="13">
    <source>
        <dbReference type="PIRSR" id="PIRSR602401-1"/>
    </source>
</evidence>
<evidence type="ECO:0000256" key="8">
    <source>
        <dbReference type="ARBA" id="ARBA00022848"/>
    </source>
</evidence>
<dbReference type="InterPro" id="IPR036396">
    <property type="entry name" value="Cyt_P450_sf"/>
</dbReference>
<dbReference type="CDD" id="cd11056">
    <property type="entry name" value="CYP6-like"/>
    <property type="match status" value="1"/>
</dbReference>
<proteinExistence type="inferred from homology"/>
<keyword evidence="8" id="KW-0492">Microsome</keyword>
<evidence type="ECO:0000256" key="9">
    <source>
        <dbReference type="ARBA" id="ARBA00023002"/>
    </source>
</evidence>
<evidence type="ECO:0000256" key="1">
    <source>
        <dbReference type="ARBA" id="ARBA00001971"/>
    </source>
</evidence>
<accession>A0AA38M728</accession>
<keyword evidence="16" id="KW-1185">Reference proteome</keyword>
<sequence>MLVIILGIILGALIYYRVHKPTTFWKERGVVHEPAWPIIGNTGAFLMKKKHFSQITTDLYNKFPNHRYVGYLQFGTPVLLIRDLDLIKQIGVKDFDNFHDHLTFATKQPDPLTSKSLLSLVGDEWKQMRATLSPAFTSSKMKNMYQLMTECAENFTHHFKNKEQVAVEMKDLFSRFTNDVIATTAFGIQVNSVQDPKHEFYEMAKQITKFGGLQSLKVFLFQMVPRVAKMLNIKLMRQDATSFFRSIIMTNIDKRVKEKIFRPDMIHLLMEAQKGKLKHDSDVVGVKEGFATVEESHIGKNTQRMELTDDHIVAQALLFFFAGFETVSNVSSFMAHELAVNPDVQKKLQEEIDDARQKHGGKVPYEALLSMKYLDQVVSETLRLWPPAFQTDRCCNRDYTIQAKNPNEDTLIVEKYMMTVIPILAIHRDPQYYPEPERFDPERFNDEYKPKIVPGTYMPFGIGPRNCIGSRFALLEVKTLFFHLLSKFDLVPTEKTEIPLRLSPKKATMAPETGFHLGLKPRKFVQL</sequence>
<dbReference type="GO" id="GO:0005789">
    <property type="term" value="C:endoplasmic reticulum membrane"/>
    <property type="evidence" value="ECO:0007669"/>
    <property type="project" value="UniProtKB-SubCell"/>
</dbReference>
<evidence type="ECO:0000256" key="4">
    <source>
        <dbReference type="ARBA" id="ARBA00010617"/>
    </source>
</evidence>
<comment type="caution">
    <text evidence="15">The sequence shown here is derived from an EMBL/GenBank/DDBJ whole genome shotgun (WGS) entry which is preliminary data.</text>
</comment>
<dbReference type="SUPFAM" id="SSF48264">
    <property type="entry name" value="Cytochrome P450"/>
    <property type="match status" value="1"/>
</dbReference>
<reference evidence="15" key="1">
    <citation type="journal article" date="2023" name="G3 (Bethesda)">
        <title>Whole genome assemblies of Zophobas morio and Tenebrio molitor.</title>
        <authorList>
            <person name="Kaur S."/>
            <person name="Stinson S.A."/>
            <person name="diCenzo G.C."/>
        </authorList>
    </citation>
    <scope>NUCLEOTIDE SEQUENCE</scope>
    <source>
        <strain evidence="15">QUZm001</strain>
    </source>
</reference>
<evidence type="ECO:0000256" key="5">
    <source>
        <dbReference type="ARBA" id="ARBA00022617"/>
    </source>
</evidence>
<dbReference type="EMBL" id="JALNTZ010000007">
    <property type="protein sequence ID" value="KAJ3645264.1"/>
    <property type="molecule type" value="Genomic_DNA"/>
</dbReference>
<protein>
    <recommendedName>
        <fullName evidence="17">Cytochrome P450</fullName>
    </recommendedName>
</protein>
<dbReference type="GO" id="GO:0005506">
    <property type="term" value="F:iron ion binding"/>
    <property type="evidence" value="ECO:0007669"/>
    <property type="project" value="InterPro"/>
</dbReference>
<keyword evidence="9 14" id="KW-0560">Oxidoreductase</keyword>
<evidence type="ECO:0008006" key="17">
    <source>
        <dbReference type="Google" id="ProtNLM"/>
    </source>
</evidence>
<organism evidence="15 16">
    <name type="scientific">Zophobas morio</name>
    <dbReference type="NCBI Taxonomy" id="2755281"/>
    <lineage>
        <taxon>Eukaryota</taxon>
        <taxon>Metazoa</taxon>
        <taxon>Ecdysozoa</taxon>
        <taxon>Arthropoda</taxon>
        <taxon>Hexapoda</taxon>
        <taxon>Insecta</taxon>
        <taxon>Pterygota</taxon>
        <taxon>Neoptera</taxon>
        <taxon>Endopterygota</taxon>
        <taxon>Coleoptera</taxon>
        <taxon>Polyphaga</taxon>
        <taxon>Cucujiformia</taxon>
        <taxon>Tenebrionidae</taxon>
        <taxon>Zophobas</taxon>
    </lineage>
</organism>
<dbReference type="PRINTS" id="PR00385">
    <property type="entry name" value="P450"/>
</dbReference>
<dbReference type="InterPro" id="IPR001128">
    <property type="entry name" value="Cyt_P450"/>
</dbReference>
<dbReference type="GO" id="GO:0020037">
    <property type="term" value="F:heme binding"/>
    <property type="evidence" value="ECO:0007669"/>
    <property type="project" value="InterPro"/>
</dbReference>
<evidence type="ECO:0000256" key="10">
    <source>
        <dbReference type="ARBA" id="ARBA00023004"/>
    </source>
</evidence>
<evidence type="ECO:0000256" key="6">
    <source>
        <dbReference type="ARBA" id="ARBA00022723"/>
    </source>
</evidence>
<keyword evidence="5 13" id="KW-0349">Heme</keyword>
<evidence type="ECO:0000313" key="16">
    <source>
        <dbReference type="Proteomes" id="UP001168821"/>
    </source>
</evidence>
<comment type="subcellular location">
    <subcellularLocation>
        <location evidence="3">Endoplasmic reticulum membrane</location>
        <topology evidence="3">Peripheral membrane protein</topology>
    </subcellularLocation>
    <subcellularLocation>
        <location evidence="2">Microsome membrane</location>
        <topology evidence="2">Peripheral membrane protein</topology>
    </subcellularLocation>
</comment>
<dbReference type="Proteomes" id="UP001168821">
    <property type="component" value="Unassembled WGS sequence"/>
</dbReference>
<dbReference type="GO" id="GO:0004497">
    <property type="term" value="F:monooxygenase activity"/>
    <property type="evidence" value="ECO:0007669"/>
    <property type="project" value="UniProtKB-KW"/>
</dbReference>
<dbReference type="InterPro" id="IPR002401">
    <property type="entry name" value="Cyt_P450_E_grp-I"/>
</dbReference>
<keyword evidence="12" id="KW-0472">Membrane</keyword>
<keyword evidence="7" id="KW-0256">Endoplasmic reticulum</keyword>